<dbReference type="Proteomes" id="UP001342826">
    <property type="component" value="Unassembled WGS sequence"/>
</dbReference>
<evidence type="ECO:0000256" key="1">
    <source>
        <dbReference type="SAM" id="Phobius"/>
    </source>
</evidence>
<keyword evidence="1" id="KW-0812">Transmembrane</keyword>
<organism evidence="2 3">
    <name type="scientific">Metabacillus fastidiosus</name>
    <dbReference type="NCBI Taxonomy" id="1458"/>
    <lineage>
        <taxon>Bacteria</taxon>
        <taxon>Bacillati</taxon>
        <taxon>Bacillota</taxon>
        <taxon>Bacilli</taxon>
        <taxon>Bacillales</taxon>
        <taxon>Bacillaceae</taxon>
        <taxon>Metabacillus</taxon>
    </lineage>
</organism>
<comment type="caution">
    <text evidence="2">The sequence shown here is derived from an EMBL/GenBank/DDBJ whole genome shotgun (WGS) entry which is preliminary data.</text>
</comment>
<keyword evidence="3" id="KW-1185">Reference proteome</keyword>
<reference evidence="2 3" key="1">
    <citation type="submission" date="2023-03" db="EMBL/GenBank/DDBJ databases">
        <title>Bacillus Genome Sequencing.</title>
        <authorList>
            <person name="Dunlap C."/>
        </authorList>
    </citation>
    <scope>NUCLEOTIDE SEQUENCE [LARGE SCALE GENOMIC DNA]</scope>
    <source>
        <strain evidence="2 3">NRS-1717</strain>
    </source>
</reference>
<feature type="transmembrane region" description="Helical" evidence="1">
    <location>
        <begin position="103"/>
        <end position="126"/>
    </location>
</feature>
<evidence type="ECO:0000313" key="3">
    <source>
        <dbReference type="Proteomes" id="UP001342826"/>
    </source>
</evidence>
<name>A0ABU6P2L4_9BACI</name>
<keyword evidence="1" id="KW-0472">Membrane</keyword>
<accession>A0ABU6P2L4</accession>
<dbReference type="EMBL" id="JARTFS010000018">
    <property type="protein sequence ID" value="MED4403598.1"/>
    <property type="molecule type" value="Genomic_DNA"/>
</dbReference>
<evidence type="ECO:0008006" key="4">
    <source>
        <dbReference type="Google" id="ProtNLM"/>
    </source>
</evidence>
<gene>
    <name evidence="2" type="ORF">P9271_20010</name>
</gene>
<dbReference type="RefSeq" id="WP_328015806.1">
    <property type="nucleotide sequence ID" value="NZ_JARTFS010000018.1"/>
</dbReference>
<feature type="transmembrane region" description="Helical" evidence="1">
    <location>
        <begin position="12"/>
        <end position="36"/>
    </location>
</feature>
<proteinExistence type="predicted"/>
<feature type="transmembrane region" description="Helical" evidence="1">
    <location>
        <begin position="77"/>
        <end position="97"/>
    </location>
</feature>
<protein>
    <recommendedName>
        <fullName evidence="4">Permease</fullName>
    </recommendedName>
</protein>
<feature type="transmembrane region" description="Helical" evidence="1">
    <location>
        <begin position="42"/>
        <end position="57"/>
    </location>
</feature>
<keyword evidence="1" id="KW-1133">Transmembrane helix</keyword>
<evidence type="ECO:0000313" key="2">
    <source>
        <dbReference type="EMBL" id="MED4403598.1"/>
    </source>
</evidence>
<sequence>MKMDSKTGRWSFFFLGIIQLITGLSISLTAISMHVFPKGHELLLLAVAVMSFCLAYLSPQFQQNDERIKKIKVKGMFYSYFFIIGYMFVLMIIVQRNETFLNTYQAICILASLTIMTVFLSFVVLAKRY</sequence>